<comment type="catalytic activity">
    <reaction evidence="6">
        <text>(S)-dihydroorotate + H2O = N-carbamoyl-L-aspartate + H(+)</text>
        <dbReference type="Rhea" id="RHEA:24296"/>
        <dbReference type="ChEBI" id="CHEBI:15377"/>
        <dbReference type="ChEBI" id="CHEBI:15378"/>
        <dbReference type="ChEBI" id="CHEBI:30864"/>
        <dbReference type="ChEBI" id="CHEBI:32814"/>
        <dbReference type="EC" id="3.5.2.3"/>
    </reaction>
</comment>
<feature type="domain" description="Dihydroorotase catalytic" evidence="7">
    <location>
        <begin position="60"/>
        <end position="245"/>
    </location>
</feature>
<feature type="binding site" evidence="6">
    <location>
        <position position="160"/>
    </location>
    <ligand>
        <name>Zn(2+)</name>
        <dbReference type="ChEBI" id="CHEBI:29105"/>
        <label>1</label>
    </ligand>
</feature>
<dbReference type="GO" id="GO:0004038">
    <property type="term" value="F:allantoinase activity"/>
    <property type="evidence" value="ECO:0007669"/>
    <property type="project" value="TreeGrafter"/>
</dbReference>
<dbReference type="PANTHER" id="PTHR43668">
    <property type="entry name" value="ALLANTOINASE"/>
    <property type="match status" value="1"/>
</dbReference>
<dbReference type="EMBL" id="DTDR01000134">
    <property type="protein sequence ID" value="HGK64058.1"/>
    <property type="molecule type" value="Genomic_DNA"/>
</dbReference>
<keyword evidence="4 6" id="KW-0378">Hydrolase</keyword>
<comment type="similarity">
    <text evidence="2 6">Belongs to the metallo-dependent hydrolases superfamily. DHOase family. Class I DHOase subfamily.</text>
</comment>
<organism evidence="8">
    <name type="scientific">candidate division WOR-3 bacterium</name>
    <dbReference type="NCBI Taxonomy" id="2052148"/>
    <lineage>
        <taxon>Bacteria</taxon>
        <taxon>Bacteria division WOR-3</taxon>
    </lineage>
</organism>
<name>A0A7V3ZVZ0_UNCW3</name>
<evidence type="ECO:0000256" key="4">
    <source>
        <dbReference type="ARBA" id="ARBA00022801"/>
    </source>
</evidence>
<dbReference type="InterPro" id="IPR024403">
    <property type="entry name" value="DHOase_cat"/>
</dbReference>
<evidence type="ECO:0000256" key="5">
    <source>
        <dbReference type="ARBA" id="ARBA00022975"/>
    </source>
</evidence>
<keyword evidence="3 6" id="KW-0479">Metal-binding</keyword>
<comment type="cofactor">
    <cofactor evidence="6">
        <name>Zn(2+)</name>
        <dbReference type="ChEBI" id="CHEBI:29105"/>
    </cofactor>
    <text evidence="6">Binds 2 Zn(2+) ions per subunit.</text>
</comment>
<dbReference type="Gene3D" id="3.20.20.140">
    <property type="entry name" value="Metal-dependent hydrolases"/>
    <property type="match status" value="1"/>
</dbReference>
<evidence type="ECO:0000256" key="6">
    <source>
        <dbReference type="HAMAP-Rule" id="MF_00220"/>
    </source>
</evidence>
<feature type="binding site" evidence="6">
    <location>
        <position position="102"/>
    </location>
    <ligand>
        <name>substrate</name>
    </ligand>
</feature>
<keyword evidence="6" id="KW-0862">Zinc</keyword>
<keyword evidence="5 6" id="KW-0665">Pyrimidine biosynthesis</keyword>
<dbReference type="AlphaFoldDB" id="A0A7V3ZVZ0"/>
<comment type="pathway">
    <text evidence="6">Pyrimidine metabolism; UMP biosynthesis via de novo pathway; (S)-dihydroorotate from bicarbonate: step 3/3.</text>
</comment>
<feature type="binding site" evidence="6">
    <location>
        <begin position="70"/>
        <end position="72"/>
    </location>
    <ligand>
        <name>substrate</name>
    </ligand>
</feature>
<dbReference type="InterPro" id="IPR032466">
    <property type="entry name" value="Metal_Hydrolase"/>
</dbReference>
<feature type="binding site" evidence="6">
    <location>
        <position position="68"/>
    </location>
    <ligand>
        <name>Zn(2+)</name>
        <dbReference type="ChEBI" id="CHEBI:29105"/>
        <label>1</label>
    </ligand>
</feature>
<feature type="binding site" evidence="6">
    <location>
        <position position="160"/>
    </location>
    <ligand>
        <name>Zn(2+)</name>
        <dbReference type="ChEBI" id="CHEBI:29105"/>
        <label>2</label>
    </ligand>
</feature>
<dbReference type="GO" id="GO:0008270">
    <property type="term" value="F:zinc ion binding"/>
    <property type="evidence" value="ECO:0007669"/>
    <property type="project" value="UniProtKB-UniRule"/>
</dbReference>
<gene>
    <name evidence="6" type="primary">pyrC</name>
    <name evidence="8" type="ORF">ENU74_05665</name>
</gene>
<comment type="function">
    <text evidence="1 6">Catalyzes the reversible cyclization of carbamoyl aspartate to dihydroorotate.</text>
</comment>
<evidence type="ECO:0000256" key="1">
    <source>
        <dbReference type="ARBA" id="ARBA00002368"/>
    </source>
</evidence>
<evidence type="ECO:0000313" key="8">
    <source>
        <dbReference type="EMBL" id="HGK64058.1"/>
    </source>
</evidence>
<dbReference type="InterPro" id="IPR050138">
    <property type="entry name" value="DHOase/Allantoinase_Hydrolase"/>
</dbReference>
<feature type="binding site" evidence="6">
    <location>
        <position position="312"/>
    </location>
    <ligand>
        <name>Zn(2+)</name>
        <dbReference type="ChEBI" id="CHEBI:29105"/>
        <label>1</label>
    </ligand>
</feature>
<feature type="binding site" evidence="6">
    <location>
        <position position="239"/>
    </location>
    <ligand>
        <name>Zn(2+)</name>
        <dbReference type="ChEBI" id="CHEBI:29105"/>
        <label>2</label>
    </ligand>
</feature>
<dbReference type="PANTHER" id="PTHR43668:SF2">
    <property type="entry name" value="ALLANTOINASE"/>
    <property type="match status" value="1"/>
</dbReference>
<dbReference type="SUPFAM" id="SSF51338">
    <property type="entry name" value="Composite domain of metallo-dependent hydrolases"/>
    <property type="match status" value="1"/>
</dbReference>
<evidence type="ECO:0000256" key="3">
    <source>
        <dbReference type="ARBA" id="ARBA00022723"/>
    </source>
</evidence>
<proteinExistence type="inferred from homology"/>
<dbReference type="InterPro" id="IPR002195">
    <property type="entry name" value="Dihydroorotase_CS"/>
</dbReference>
<feature type="active site" evidence="6">
    <location>
        <position position="312"/>
    </location>
</feature>
<accession>A0A7V3ZVZ0</accession>
<dbReference type="GO" id="GO:0006145">
    <property type="term" value="P:purine nucleobase catabolic process"/>
    <property type="evidence" value="ECO:0007669"/>
    <property type="project" value="TreeGrafter"/>
</dbReference>
<evidence type="ECO:0000256" key="2">
    <source>
        <dbReference type="ARBA" id="ARBA00010286"/>
    </source>
</evidence>
<comment type="caution">
    <text evidence="8">The sequence shown here is derived from an EMBL/GenBank/DDBJ whole genome shotgun (WGS) entry which is preliminary data.</text>
</comment>
<evidence type="ECO:0000259" key="7">
    <source>
        <dbReference type="Pfam" id="PF12890"/>
    </source>
</evidence>
<dbReference type="SUPFAM" id="SSF51556">
    <property type="entry name" value="Metallo-dependent hydrolases"/>
    <property type="match status" value="1"/>
</dbReference>
<feature type="binding site" evidence="6">
    <location>
        <position position="285"/>
    </location>
    <ligand>
        <name>substrate</name>
    </ligand>
</feature>
<dbReference type="GO" id="GO:0044205">
    <property type="term" value="P:'de novo' UMP biosynthetic process"/>
    <property type="evidence" value="ECO:0007669"/>
    <property type="project" value="UniProtKB-UniRule"/>
</dbReference>
<feature type="binding site" evidence="6">
    <location>
        <position position="70"/>
    </location>
    <ligand>
        <name>Zn(2+)</name>
        <dbReference type="ChEBI" id="CHEBI:29105"/>
        <label>1</label>
    </ligand>
</feature>
<dbReference type="PROSITE" id="PS00483">
    <property type="entry name" value="DIHYDROOROTASE_2"/>
    <property type="match status" value="1"/>
</dbReference>
<dbReference type="GO" id="GO:0004151">
    <property type="term" value="F:dihydroorotase activity"/>
    <property type="evidence" value="ECO:0007669"/>
    <property type="project" value="UniProtKB-UniRule"/>
</dbReference>
<dbReference type="GO" id="GO:0005737">
    <property type="term" value="C:cytoplasm"/>
    <property type="evidence" value="ECO:0007669"/>
    <property type="project" value="TreeGrafter"/>
</dbReference>
<feature type="binding site" evidence="6">
    <location>
        <position position="316"/>
    </location>
    <ligand>
        <name>substrate</name>
    </ligand>
</feature>
<protein>
    <recommendedName>
        <fullName evidence="6">Dihydroorotase</fullName>
        <shortName evidence="6">DHOase</shortName>
        <ecNumber evidence="6">3.5.2.3</ecNumber>
    </recommendedName>
</protein>
<dbReference type="Pfam" id="PF12890">
    <property type="entry name" value="DHOase"/>
    <property type="match status" value="1"/>
</dbReference>
<sequence>MKIEKLEKYLLIKNGTLIDLQKKEKKEVDILIVDGKIEKIGKVIPKNKDFLTIDAKDCYLFPGLIDLHTHLRTPGREDEEDLETGSKAAIAGGFTKICCLPNTEPPLDNESLITYLLEENKKYNYCDIYPVACATKKREGKEICDYYFLKRAGAVAISDDGNPIASSAVLRLVLEYAKTFDLLYLSHCEDRELANGVMNEGFLSYKLGLKGIPDISETIFVFRDVLIANYVKAKIHLCHLSSKKSIEVLRFLKAQGYQFSCETCPHYFTLTEDNLKDYDPNYKVNPPLKKEEDKEEIKKALKEGLIDAIATDHAPHLTSEKEQDLENAPAGIIGLETAFLLSYEELVLKGYLDIFSLLEKFITNPARILGIEEPKIEEKREAEIVIFSPKEKFIYSEDKIHSKSKNSPFINKEFSGKIKTVIKNKKIFIL</sequence>
<dbReference type="InterPro" id="IPR004722">
    <property type="entry name" value="DHOase"/>
</dbReference>
<comment type="caution">
    <text evidence="6">Lacks conserved residue(s) required for the propagation of feature annotation.</text>
</comment>
<reference evidence="8" key="1">
    <citation type="journal article" date="2020" name="mSystems">
        <title>Genome- and Community-Level Interaction Insights into Carbon Utilization and Element Cycling Functions of Hydrothermarchaeota in Hydrothermal Sediment.</title>
        <authorList>
            <person name="Zhou Z."/>
            <person name="Liu Y."/>
            <person name="Xu W."/>
            <person name="Pan J."/>
            <person name="Luo Z.H."/>
            <person name="Li M."/>
        </authorList>
    </citation>
    <scope>NUCLEOTIDE SEQUENCE [LARGE SCALE GENOMIC DNA]</scope>
    <source>
        <strain evidence="8">SpSt-697</strain>
    </source>
</reference>
<feature type="binding site" evidence="6">
    <location>
        <position position="187"/>
    </location>
    <ligand>
        <name>Zn(2+)</name>
        <dbReference type="ChEBI" id="CHEBI:29105"/>
        <label>2</label>
    </ligand>
</feature>
<dbReference type="HAMAP" id="MF_00220_B">
    <property type="entry name" value="PyrC_classI_B"/>
    <property type="match status" value="1"/>
</dbReference>
<dbReference type="UniPathway" id="UPA00070">
    <property type="reaction ID" value="UER00117"/>
</dbReference>
<dbReference type="NCBIfam" id="TIGR00857">
    <property type="entry name" value="pyrC_multi"/>
    <property type="match status" value="1"/>
</dbReference>
<dbReference type="Gene3D" id="2.30.40.10">
    <property type="entry name" value="Urease, subunit C, domain 1"/>
    <property type="match status" value="1"/>
</dbReference>
<dbReference type="InterPro" id="IPR011059">
    <property type="entry name" value="Metal-dep_hydrolase_composite"/>
</dbReference>
<dbReference type="CDD" id="cd01317">
    <property type="entry name" value="DHOase_IIa"/>
    <property type="match status" value="1"/>
</dbReference>
<dbReference type="EC" id="3.5.2.3" evidence="6"/>